<dbReference type="FunFam" id="3.40.50.720:FF:000084">
    <property type="entry name" value="Short-chain dehydrogenase reductase"/>
    <property type="match status" value="1"/>
</dbReference>
<dbReference type="PROSITE" id="PS00061">
    <property type="entry name" value="ADH_SHORT"/>
    <property type="match status" value="1"/>
</dbReference>
<dbReference type="AlphaFoldDB" id="A0A381WFI6"/>
<dbReference type="PRINTS" id="PR00081">
    <property type="entry name" value="GDHRDH"/>
</dbReference>
<name>A0A381WFI6_9ZZZZ</name>
<accession>A0A381WFI6</accession>
<reference evidence="1" key="1">
    <citation type="submission" date="2018-05" db="EMBL/GenBank/DDBJ databases">
        <authorList>
            <person name="Lanie J.A."/>
            <person name="Ng W.-L."/>
            <person name="Kazmierczak K.M."/>
            <person name="Andrzejewski T.M."/>
            <person name="Davidsen T.M."/>
            <person name="Wayne K.J."/>
            <person name="Tettelin H."/>
            <person name="Glass J.I."/>
            <person name="Rusch D."/>
            <person name="Podicherti R."/>
            <person name="Tsui H.-C.T."/>
            <person name="Winkler M.E."/>
        </authorList>
    </citation>
    <scope>NUCLEOTIDE SEQUENCE</scope>
</reference>
<proteinExistence type="predicted"/>
<dbReference type="InterPro" id="IPR020904">
    <property type="entry name" value="Sc_DH/Rdtase_CS"/>
</dbReference>
<dbReference type="PANTHER" id="PTHR43975:SF2">
    <property type="entry name" value="EG:BACR7A4.14 PROTEIN-RELATED"/>
    <property type="match status" value="1"/>
</dbReference>
<dbReference type="Gene3D" id="3.40.50.720">
    <property type="entry name" value="NAD(P)-binding Rossmann-like Domain"/>
    <property type="match status" value="1"/>
</dbReference>
<dbReference type="PRINTS" id="PR00080">
    <property type="entry name" value="SDRFAMILY"/>
</dbReference>
<sequence length="262" mass="27555">MNSNGIGRLTGKVAIVTGAGSRGEVVGNGQATALLFAREGCKVLLVDSEEENLSRTLKKISEQGGEASFYVGDVSKESDCQKMVELAVNTYGHLNILHNNVGVGGSGTVVEVEVGQWDHVMDVNVKSMMLTSKYAIPKIASCGGGAVINISSISAIRPRGLTPYTVSKGAVIALTKAMAVDHAADKVRVNCILPGPIFSSMTSAKMTEEVRELRRRSSPMGIEGSPMDIANAALYLAGDESRWVTGISLIVDGGVSLMSPQR</sequence>
<gene>
    <name evidence="1" type="ORF">METZ01_LOCUS103935</name>
</gene>
<dbReference type="Pfam" id="PF13561">
    <property type="entry name" value="adh_short_C2"/>
    <property type="match status" value="1"/>
</dbReference>
<organism evidence="1">
    <name type="scientific">marine metagenome</name>
    <dbReference type="NCBI Taxonomy" id="408172"/>
    <lineage>
        <taxon>unclassified sequences</taxon>
        <taxon>metagenomes</taxon>
        <taxon>ecological metagenomes</taxon>
    </lineage>
</organism>
<evidence type="ECO:0000313" key="1">
    <source>
        <dbReference type="EMBL" id="SVA51081.1"/>
    </source>
</evidence>
<dbReference type="InterPro" id="IPR002347">
    <property type="entry name" value="SDR_fam"/>
</dbReference>
<dbReference type="SUPFAM" id="SSF51735">
    <property type="entry name" value="NAD(P)-binding Rossmann-fold domains"/>
    <property type="match status" value="1"/>
</dbReference>
<dbReference type="CDD" id="cd05233">
    <property type="entry name" value="SDR_c"/>
    <property type="match status" value="1"/>
</dbReference>
<dbReference type="PANTHER" id="PTHR43975">
    <property type="entry name" value="ZGC:101858"/>
    <property type="match status" value="1"/>
</dbReference>
<dbReference type="NCBIfam" id="NF005559">
    <property type="entry name" value="PRK07231.1"/>
    <property type="match status" value="1"/>
</dbReference>
<dbReference type="InterPro" id="IPR036291">
    <property type="entry name" value="NAD(P)-bd_dom_sf"/>
</dbReference>
<dbReference type="EMBL" id="UINC01011597">
    <property type="protein sequence ID" value="SVA51081.1"/>
    <property type="molecule type" value="Genomic_DNA"/>
</dbReference>
<protein>
    <submittedName>
        <fullName evidence="1">Uncharacterized protein</fullName>
    </submittedName>
</protein>